<dbReference type="PANTHER" id="PTHR43335">
    <property type="entry name" value="ABC TRANSPORTER, ATP-BINDING PROTEIN"/>
    <property type="match status" value="1"/>
</dbReference>
<dbReference type="InterPro" id="IPR027417">
    <property type="entry name" value="P-loop_NTPase"/>
</dbReference>
<keyword evidence="3" id="KW-0547">Nucleotide-binding</keyword>
<keyword evidence="7" id="KW-1185">Reference proteome</keyword>
<dbReference type="OrthoDB" id="9804819at2"/>
<comment type="similarity">
    <text evidence="1">Belongs to the ABC transporter superfamily.</text>
</comment>
<keyword evidence="4 6" id="KW-0067">ATP-binding</keyword>
<sequence>MLSIRSISRSFNGHRALNDVSFDVQNGLMTGFVGANGAGKTTTMRIILGVLTPSSGEVLVDGRPITADDRAQFGYMPEERGLYPKMKVHEQLVYLGRLHGLSSAHASTRAADLLEQLGLGERRDDKLESLSLGNQQRAQIAAALVHEPTALVLDEPFSGLDPMAVETTVEVLRDVARSGAPVLFSSHQLDLVERLCDSLVILAGGEVRAAGTREQIRSAHARPEWVLETDDAGFVRGIRGIEVIEFDGGHVRFTAPTDDDADRVLREAIERGTVRSFAPSIRPLTEIFQEVIR</sequence>
<dbReference type="SMART" id="SM00382">
    <property type="entry name" value="AAA"/>
    <property type="match status" value="1"/>
</dbReference>
<organism evidence="6 7">
    <name type="scientific">Agrococcus jenensis</name>
    <dbReference type="NCBI Taxonomy" id="46353"/>
    <lineage>
        <taxon>Bacteria</taxon>
        <taxon>Bacillati</taxon>
        <taxon>Actinomycetota</taxon>
        <taxon>Actinomycetes</taxon>
        <taxon>Micrococcales</taxon>
        <taxon>Microbacteriaceae</taxon>
        <taxon>Agrococcus</taxon>
    </lineage>
</organism>
<evidence type="ECO:0000259" key="5">
    <source>
        <dbReference type="PROSITE" id="PS50893"/>
    </source>
</evidence>
<protein>
    <submittedName>
        <fullName evidence="6">ABC-2 type transport system ATP-binding protein</fullName>
    </submittedName>
</protein>
<dbReference type="Pfam" id="PF00005">
    <property type="entry name" value="ABC_tran"/>
    <property type="match status" value="1"/>
</dbReference>
<evidence type="ECO:0000313" key="7">
    <source>
        <dbReference type="Proteomes" id="UP000275456"/>
    </source>
</evidence>
<dbReference type="PROSITE" id="PS50893">
    <property type="entry name" value="ABC_TRANSPORTER_2"/>
    <property type="match status" value="1"/>
</dbReference>
<reference evidence="6 7" key="1">
    <citation type="submission" date="2018-11" db="EMBL/GenBank/DDBJ databases">
        <title>Sequencing the genomes of 1000 actinobacteria strains.</title>
        <authorList>
            <person name="Klenk H.-P."/>
        </authorList>
    </citation>
    <scope>NUCLEOTIDE SEQUENCE [LARGE SCALE GENOMIC DNA]</scope>
    <source>
        <strain evidence="6 7">DSM 9580</strain>
    </source>
</reference>
<dbReference type="RefSeq" id="WP_123696468.1">
    <property type="nucleotide sequence ID" value="NZ_RKHJ01000001.1"/>
</dbReference>
<dbReference type="Gene3D" id="3.40.50.300">
    <property type="entry name" value="P-loop containing nucleotide triphosphate hydrolases"/>
    <property type="match status" value="1"/>
</dbReference>
<dbReference type="Pfam" id="PF13732">
    <property type="entry name" value="DrrA1-3_C"/>
    <property type="match status" value="1"/>
</dbReference>
<dbReference type="EMBL" id="RKHJ01000001">
    <property type="protein sequence ID" value="ROR65372.1"/>
    <property type="molecule type" value="Genomic_DNA"/>
</dbReference>
<gene>
    <name evidence="6" type="ORF">EDD26_0738</name>
</gene>
<dbReference type="PANTHER" id="PTHR43335:SF3">
    <property type="entry name" value="ABC TRANSPORTER"/>
    <property type="match status" value="1"/>
</dbReference>
<dbReference type="InterPro" id="IPR025302">
    <property type="entry name" value="DrrA1/2-like_C"/>
</dbReference>
<keyword evidence="2" id="KW-0813">Transport</keyword>
<evidence type="ECO:0000256" key="2">
    <source>
        <dbReference type="ARBA" id="ARBA00022448"/>
    </source>
</evidence>
<dbReference type="AlphaFoldDB" id="A0A3N2ARN4"/>
<feature type="domain" description="ABC transporter" evidence="5">
    <location>
        <begin position="2"/>
        <end position="229"/>
    </location>
</feature>
<evidence type="ECO:0000256" key="3">
    <source>
        <dbReference type="ARBA" id="ARBA00022741"/>
    </source>
</evidence>
<dbReference type="SUPFAM" id="SSF52540">
    <property type="entry name" value="P-loop containing nucleoside triphosphate hydrolases"/>
    <property type="match status" value="1"/>
</dbReference>
<accession>A0A3N2ARN4</accession>
<dbReference type="InterPro" id="IPR017871">
    <property type="entry name" value="ABC_transporter-like_CS"/>
</dbReference>
<dbReference type="InterPro" id="IPR003439">
    <property type="entry name" value="ABC_transporter-like_ATP-bd"/>
</dbReference>
<evidence type="ECO:0000256" key="1">
    <source>
        <dbReference type="ARBA" id="ARBA00005417"/>
    </source>
</evidence>
<evidence type="ECO:0000313" key="6">
    <source>
        <dbReference type="EMBL" id="ROR65372.1"/>
    </source>
</evidence>
<dbReference type="GO" id="GO:0005524">
    <property type="term" value="F:ATP binding"/>
    <property type="evidence" value="ECO:0007669"/>
    <property type="project" value="UniProtKB-KW"/>
</dbReference>
<comment type="caution">
    <text evidence="6">The sequence shown here is derived from an EMBL/GenBank/DDBJ whole genome shotgun (WGS) entry which is preliminary data.</text>
</comment>
<name>A0A3N2ARN4_9MICO</name>
<dbReference type="PROSITE" id="PS00211">
    <property type="entry name" value="ABC_TRANSPORTER_1"/>
    <property type="match status" value="1"/>
</dbReference>
<evidence type="ECO:0000256" key="4">
    <source>
        <dbReference type="ARBA" id="ARBA00022840"/>
    </source>
</evidence>
<dbReference type="InterPro" id="IPR003593">
    <property type="entry name" value="AAA+_ATPase"/>
</dbReference>
<dbReference type="Proteomes" id="UP000275456">
    <property type="component" value="Unassembled WGS sequence"/>
</dbReference>
<proteinExistence type="inferred from homology"/>
<dbReference type="GO" id="GO:0016887">
    <property type="term" value="F:ATP hydrolysis activity"/>
    <property type="evidence" value="ECO:0007669"/>
    <property type="project" value="InterPro"/>
</dbReference>